<comment type="caution">
    <text evidence="3">The sequence shown here is derived from an EMBL/GenBank/DDBJ whole genome shotgun (WGS) entry which is preliminary data.</text>
</comment>
<feature type="compositionally biased region" description="Low complexity" evidence="1">
    <location>
        <begin position="398"/>
        <end position="420"/>
    </location>
</feature>
<feature type="compositionally biased region" description="Low complexity" evidence="1">
    <location>
        <begin position="1"/>
        <end position="13"/>
    </location>
</feature>
<dbReference type="Proteomes" id="UP000256486">
    <property type="component" value="Unassembled WGS sequence"/>
</dbReference>
<sequence length="530" mass="53110">MSTDPRAPAGPRTPAEPPAPAGPPATADPRTARRFRILLYGSIAVFALLAAGLVALNLTQGPRMTAAQLNVATSVERAGQRLLLQANEVIAPVADAQVTVSPAAEVKTTTNQTSIQIEFTGILAYNTTYTVTATGVRSTSLDATSTFSYSFTTPDANVFTLLRGQPDDRIERSSLTAGTGETVYSAPNISLFTTLGQKLVVATTDSDGYDLLDIVSPDGSAASIPVQLAGPGTVTGLVSSAKSNLFGYTYRAAPSPYYPTSDDQLYIYDTTLGQAYSIPVTGPDRELLAVQSWAFLPGTTSLVVQDPGGALFLVDALGLLDGSSAAVEVGSADALLGFLPNTKTLVTETAGSASTIDFAQPGTPVTAPFALAAAPPNGSLAAPATAAAAAAATGGPATGAAAEATAPGEPAALTGAPAATGGTGGATAAHPEPLDASGTIVTPGPDATTLQKITGTGTETLFTAPEGSTIIRSCLSTNGRYAVAETAPATAAAAEAPDVAADATTTYIPLDDPTASRTVAGSNPDWCSAA</sequence>
<evidence type="ECO:0008006" key="5">
    <source>
        <dbReference type="Google" id="ProtNLM"/>
    </source>
</evidence>
<protein>
    <recommendedName>
        <fullName evidence="5">SbsA Ig-like domain-containing protein</fullName>
    </recommendedName>
</protein>
<dbReference type="OrthoDB" id="5057864at2"/>
<feature type="region of interest" description="Disordered" evidence="1">
    <location>
        <begin position="1"/>
        <end position="28"/>
    </location>
</feature>
<keyword evidence="4" id="KW-1185">Reference proteome</keyword>
<dbReference type="RefSeq" id="WP_116413412.1">
    <property type="nucleotide sequence ID" value="NZ_NBWZ01000001.1"/>
</dbReference>
<keyword evidence="2" id="KW-0812">Transmembrane</keyword>
<feature type="region of interest" description="Disordered" evidence="1">
    <location>
        <begin position="510"/>
        <end position="530"/>
    </location>
</feature>
<dbReference type="EMBL" id="NBWZ01000001">
    <property type="protein sequence ID" value="RFA07994.1"/>
    <property type="molecule type" value="Genomic_DNA"/>
</dbReference>
<evidence type="ECO:0000256" key="2">
    <source>
        <dbReference type="SAM" id="Phobius"/>
    </source>
</evidence>
<feature type="transmembrane region" description="Helical" evidence="2">
    <location>
        <begin position="37"/>
        <end position="58"/>
    </location>
</feature>
<keyword evidence="2" id="KW-1133">Transmembrane helix</keyword>
<gene>
    <name evidence="3" type="ORF">B7R54_01240</name>
</gene>
<feature type="compositionally biased region" description="Pro residues" evidence="1">
    <location>
        <begin position="14"/>
        <end position="23"/>
    </location>
</feature>
<name>A0A3E0VDK0_9MICO</name>
<proteinExistence type="predicted"/>
<keyword evidence="2" id="KW-0472">Membrane</keyword>
<dbReference type="AlphaFoldDB" id="A0A3E0VDK0"/>
<organism evidence="3 4">
    <name type="scientific">Subtercola boreus</name>
    <dbReference type="NCBI Taxonomy" id="120213"/>
    <lineage>
        <taxon>Bacteria</taxon>
        <taxon>Bacillati</taxon>
        <taxon>Actinomycetota</taxon>
        <taxon>Actinomycetes</taxon>
        <taxon>Micrococcales</taxon>
        <taxon>Microbacteriaceae</taxon>
        <taxon>Subtercola</taxon>
    </lineage>
</organism>
<reference evidence="3 4" key="1">
    <citation type="submission" date="2017-04" db="EMBL/GenBank/DDBJ databases">
        <title>Comparative genome analysis of Subtercola boreus.</title>
        <authorList>
            <person name="Cho Y.-J."/>
            <person name="Cho A."/>
            <person name="Kim O.-S."/>
            <person name="Lee J.-I."/>
        </authorList>
    </citation>
    <scope>NUCLEOTIDE SEQUENCE [LARGE SCALE GENOMIC DNA]</scope>
    <source>
        <strain evidence="3 4">K300</strain>
    </source>
</reference>
<evidence type="ECO:0000313" key="3">
    <source>
        <dbReference type="EMBL" id="RFA07994.1"/>
    </source>
</evidence>
<evidence type="ECO:0000313" key="4">
    <source>
        <dbReference type="Proteomes" id="UP000256486"/>
    </source>
</evidence>
<evidence type="ECO:0000256" key="1">
    <source>
        <dbReference type="SAM" id="MobiDB-lite"/>
    </source>
</evidence>
<accession>A0A3E0VDK0</accession>
<feature type="region of interest" description="Disordered" evidence="1">
    <location>
        <begin position="398"/>
        <end position="443"/>
    </location>
</feature>